<evidence type="ECO:0000313" key="2">
    <source>
        <dbReference type="EMBL" id="AGA91305.1"/>
    </source>
</evidence>
<proteinExistence type="predicted"/>
<protein>
    <recommendedName>
        <fullName evidence="4">DUF5666 domain-containing protein</fullName>
    </recommendedName>
</protein>
<dbReference type="HOGENOM" id="CLU_2811113_0_0_6"/>
<sequence>MVVSTPVVVSETLIRGRVESVGDDSFTVDTGTKSLKVATDSLGHDPLDDEGHQRIESRRVRCADRHS</sequence>
<keyword evidence="3" id="KW-1185">Reference proteome</keyword>
<evidence type="ECO:0008006" key="4">
    <source>
        <dbReference type="Google" id="ProtNLM"/>
    </source>
</evidence>
<dbReference type="RefSeq" id="WP_015281438.1">
    <property type="nucleotide sequence ID" value="NC_019940.1"/>
</dbReference>
<dbReference type="Proteomes" id="UP000010816">
    <property type="component" value="Chromosome"/>
</dbReference>
<evidence type="ECO:0000313" key="3">
    <source>
        <dbReference type="Proteomes" id="UP000010816"/>
    </source>
</evidence>
<gene>
    <name evidence="2" type="ORF">Thimo_2581</name>
</gene>
<name>L0H0Z3_9GAMM</name>
<dbReference type="KEGG" id="tmb:Thimo_2581"/>
<feature type="compositionally biased region" description="Basic and acidic residues" evidence="1">
    <location>
        <begin position="42"/>
        <end position="67"/>
    </location>
</feature>
<feature type="region of interest" description="Disordered" evidence="1">
    <location>
        <begin position="37"/>
        <end position="67"/>
    </location>
</feature>
<accession>L0H0Z3</accession>
<dbReference type="OrthoDB" id="8482074at2"/>
<organism evidence="2 3">
    <name type="scientific">Thioflavicoccus mobilis 8321</name>
    <dbReference type="NCBI Taxonomy" id="765912"/>
    <lineage>
        <taxon>Bacteria</taxon>
        <taxon>Pseudomonadati</taxon>
        <taxon>Pseudomonadota</taxon>
        <taxon>Gammaproteobacteria</taxon>
        <taxon>Chromatiales</taxon>
        <taxon>Chromatiaceae</taxon>
        <taxon>Thioflavicoccus</taxon>
    </lineage>
</organism>
<dbReference type="AlphaFoldDB" id="L0H0Z3"/>
<dbReference type="EMBL" id="CP003051">
    <property type="protein sequence ID" value="AGA91305.1"/>
    <property type="molecule type" value="Genomic_DNA"/>
</dbReference>
<reference evidence="2 3" key="1">
    <citation type="submission" date="2011-09" db="EMBL/GenBank/DDBJ databases">
        <title>Complete sequence of chromosome of Thioflavicoccus mobilis 8321.</title>
        <authorList>
            <consortium name="US DOE Joint Genome Institute"/>
            <person name="Lucas S."/>
            <person name="Han J."/>
            <person name="Lapidus A."/>
            <person name="Cheng J.-F."/>
            <person name="Goodwin L."/>
            <person name="Pitluck S."/>
            <person name="Peters L."/>
            <person name="Ovchinnikova G."/>
            <person name="Lu M."/>
            <person name="Detter J.C."/>
            <person name="Han C."/>
            <person name="Tapia R."/>
            <person name="Land M."/>
            <person name="Hauser L."/>
            <person name="Kyrpides N."/>
            <person name="Ivanova N."/>
            <person name="Pagani I."/>
            <person name="Vogl K."/>
            <person name="Liu Z."/>
            <person name="Imhoff J."/>
            <person name="Thiel V."/>
            <person name="Frigaard N.-U."/>
            <person name="Bryant D."/>
            <person name="Woyke T."/>
        </authorList>
    </citation>
    <scope>NUCLEOTIDE SEQUENCE [LARGE SCALE GENOMIC DNA]</scope>
    <source>
        <strain evidence="2 3">8321</strain>
    </source>
</reference>
<evidence type="ECO:0000256" key="1">
    <source>
        <dbReference type="SAM" id="MobiDB-lite"/>
    </source>
</evidence>